<accession>A0A8S5VB33</accession>
<organism evidence="1">
    <name type="scientific">Siphoviridae sp. ctfhy6</name>
    <dbReference type="NCBI Taxonomy" id="2825597"/>
    <lineage>
        <taxon>Viruses</taxon>
        <taxon>Duplodnaviria</taxon>
        <taxon>Heunggongvirae</taxon>
        <taxon>Uroviricota</taxon>
        <taxon>Caudoviricetes</taxon>
    </lineage>
</organism>
<reference evidence="1" key="1">
    <citation type="journal article" date="2021" name="Proc. Natl. Acad. Sci. U.S.A.">
        <title>A Catalog of Tens of Thousands of Viruses from Human Metagenomes Reveals Hidden Associations with Chronic Diseases.</title>
        <authorList>
            <person name="Tisza M.J."/>
            <person name="Buck C.B."/>
        </authorList>
    </citation>
    <scope>NUCLEOTIDE SEQUENCE</scope>
    <source>
        <strain evidence="1">Ctfhy6</strain>
    </source>
</reference>
<name>A0A8S5VB33_9CAUD</name>
<evidence type="ECO:0000313" key="1">
    <source>
        <dbReference type="EMBL" id="DAG03815.1"/>
    </source>
</evidence>
<sequence>MPYQKRRAAAFGNGQSPPENAAIMVRVRMG</sequence>
<dbReference type="EMBL" id="BK016235">
    <property type="protein sequence ID" value="DAG03815.1"/>
    <property type="molecule type" value="Genomic_DNA"/>
</dbReference>
<proteinExistence type="predicted"/>
<protein>
    <submittedName>
        <fullName evidence="1">Uncharacterized protein</fullName>
    </submittedName>
</protein>